<dbReference type="PANTHER" id="PTHR34477">
    <property type="entry name" value="UPF0213 PROTEIN YHBQ"/>
    <property type="match status" value="1"/>
</dbReference>
<protein>
    <recommendedName>
        <fullName evidence="2">GIY-YIG domain-containing protein</fullName>
    </recommendedName>
</protein>
<evidence type="ECO:0000313" key="4">
    <source>
        <dbReference type="Proteomes" id="UP000319619"/>
    </source>
</evidence>
<dbReference type="EMBL" id="NJBN01000004">
    <property type="protein sequence ID" value="TKJ40672.1"/>
    <property type="molecule type" value="Genomic_DNA"/>
</dbReference>
<dbReference type="Gene3D" id="3.40.1440.10">
    <property type="entry name" value="GIY-YIG endonuclease"/>
    <property type="match status" value="1"/>
</dbReference>
<dbReference type="PANTHER" id="PTHR34477:SF1">
    <property type="entry name" value="UPF0213 PROTEIN YHBQ"/>
    <property type="match status" value="1"/>
</dbReference>
<dbReference type="PROSITE" id="PS50164">
    <property type="entry name" value="GIY_YIG"/>
    <property type="match status" value="1"/>
</dbReference>
<reference evidence="3 4" key="1">
    <citation type="submission" date="2017-06" db="EMBL/GenBank/DDBJ databases">
        <title>Novel microbial phyla capable of carbon fixation and sulfur reduction in deep-sea sediments.</title>
        <authorList>
            <person name="Huang J."/>
            <person name="Baker B."/>
            <person name="Wang Y."/>
        </authorList>
    </citation>
    <scope>NUCLEOTIDE SEQUENCE [LARGE SCALE GENOMIC DNA]</scope>
    <source>
        <strain evidence="3">B3_LCP</strain>
    </source>
</reference>
<proteinExistence type="inferred from homology"/>
<name>A0A532V0K8_UNCL8</name>
<organism evidence="3 4">
    <name type="scientific">candidate division LCP-89 bacterium B3_LCP</name>
    <dbReference type="NCBI Taxonomy" id="2012998"/>
    <lineage>
        <taxon>Bacteria</taxon>
        <taxon>Pseudomonadati</taxon>
        <taxon>Bacteria division LCP-89</taxon>
    </lineage>
</organism>
<dbReference type="CDD" id="cd10449">
    <property type="entry name" value="GIY-YIG_SLX1_like"/>
    <property type="match status" value="1"/>
</dbReference>
<gene>
    <name evidence="3" type="ORF">CEE37_06835</name>
</gene>
<feature type="domain" description="GIY-YIG" evidence="2">
    <location>
        <begin position="13"/>
        <end position="88"/>
    </location>
</feature>
<dbReference type="InterPro" id="IPR000305">
    <property type="entry name" value="GIY-YIG_endonuc"/>
</dbReference>
<dbReference type="Proteomes" id="UP000319619">
    <property type="component" value="Unassembled WGS sequence"/>
</dbReference>
<dbReference type="SUPFAM" id="SSF82771">
    <property type="entry name" value="GIY-YIG endonuclease"/>
    <property type="match status" value="1"/>
</dbReference>
<evidence type="ECO:0000313" key="3">
    <source>
        <dbReference type="EMBL" id="TKJ40672.1"/>
    </source>
</evidence>
<evidence type="ECO:0000259" key="2">
    <source>
        <dbReference type="PROSITE" id="PS50164"/>
    </source>
</evidence>
<dbReference type="InterPro" id="IPR050190">
    <property type="entry name" value="UPF0213_domain"/>
</dbReference>
<dbReference type="Pfam" id="PF01541">
    <property type="entry name" value="GIY-YIG"/>
    <property type="match status" value="1"/>
</dbReference>
<dbReference type="InterPro" id="IPR035901">
    <property type="entry name" value="GIY-YIG_endonuc_sf"/>
</dbReference>
<evidence type="ECO:0000256" key="1">
    <source>
        <dbReference type="ARBA" id="ARBA00007435"/>
    </source>
</evidence>
<sequence length="100" mass="11356">MGTASFCIGIKTMPYWTYVLKSKSDGKLYIGSTADLERRLERHNSGRVTSTKGGVPWDIIGHFEHKDRAQAVRMEKKLKSWKNPSKVIAFLIEIGKSKED</sequence>
<dbReference type="AlphaFoldDB" id="A0A532V0K8"/>
<comment type="caution">
    <text evidence="3">The sequence shown here is derived from an EMBL/GenBank/DDBJ whole genome shotgun (WGS) entry which is preliminary data.</text>
</comment>
<accession>A0A532V0K8</accession>
<comment type="similarity">
    <text evidence="1">Belongs to the UPF0213 family.</text>
</comment>